<reference evidence="1 2" key="1">
    <citation type="journal article" date="2012" name="ISME J.">
        <title>Nitrification expanded: discovery, physiology and genomics of a nitrite-oxidizing bacterium from the phylum Chloroflexi.</title>
        <authorList>
            <person name="Sorokin D.Y."/>
            <person name="Lucker S."/>
            <person name="Vejmelkova D."/>
            <person name="Kostrikina N.A."/>
            <person name="Kleerebezem R."/>
            <person name="Rijpstra W.I."/>
            <person name="Damste J.S."/>
            <person name="Le Paslier D."/>
            <person name="Muyzer G."/>
            <person name="Wagner M."/>
            <person name="van Loosdrecht M.C."/>
            <person name="Daims H."/>
        </authorList>
    </citation>
    <scope>NUCLEOTIDE SEQUENCE [LARGE SCALE GENOMIC DNA]</scope>
    <source>
        <strain evidence="2">none</strain>
    </source>
</reference>
<accession>I4EL06</accession>
<proteinExistence type="predicted"/>
<comment type="caution">
    <text evidence="1">The sequence shown here is derived from an EMBL/GenBank/DDBJ whole genome shotgun (WGS) entry which is preliminary data.</text>
</comment>
<keyword evidence="2" id="KW-1185">Reference proteome</keyword>
<evidence type="ECO:0000313" key="1">
    <source>
        <dbReference type="EMBL" id="CCF85368.1"/>
    </source>
</evidence>
<dbReference type="EMBL" id="CAGS01000432">
    <property type="protein sequence ID" value="CCF85368.1"/>
    <property type="molecule type" value="Genomic_DNA"/>
</dbReference>
<name>I4EL06_9BACT</name>
<dbReference type="Proteomes" id="UP000004221">
    <property type="component" value="Unassembled WGS sequence"/>
</dbReference>
<protein>
    <submittedName>
        <fullName evidence="1">Uncharacterized protein</fullName>
    </submittedName>
</protein>
<gene>
    <name evidence="1" type="ORF">NITHO_4880013</name>
</gene>
<evidence type="ECO:0000313" key="2">
    <source>
        <dbReference type="Proteomes" id="UP000004221"/>
    </source>
</evidence>
<dbReference type="AlphaFoldDB" id="I4EL06"/>
<sequence>MTIAILLAILVIQNEIRWNQSQVAANNQVAVESPVVASPSPFACVEGTWCWTLKEAEKRDLASQEMRIQELEWQMKRGY</sequence>
<organism evidence="1 2">
    <name type="scientific">Nitrolancea hollandica Lb</name>
    <dbReference type="NCBI Taxonomy" id="1129897"/>
    <lineage>
        <taxon>Bacteria</taxon>
        <taxon>Pseudomonadati</taxon>
        <taxon>Thermomicrobiota</taxon>
        <taxon>Thermomicrobia</taxon>
        <taxon>Sphaerobacterales</taxon>
        <taxon>Sphaerobacterineae</taxon>
        <taxon>Sphaerobacteraceae</taxon>
        <taxon>Nitrolancea</taxon>
    </lineage>
</organism>